<dbReference type="EMBL" id="JAUSVF010000001">
    <property type="protein sequence ID" value="MDQ0321432.1"/>
    <property type="molecule type" value="Genomic_DNA"/>
</dbReference>
<dbReference type="InterPro" id="IPR001789">
    <property type="entry name" value="Sig_transdc_resp-reg_receiver"/>
</dbReference>
<dbReference type="SUPFAM" id="SSF52172">
    <property type="entry name" value="CheY-like"/>
    <property type="match status" value="1"/>
</dbReference>
<dbReference type="RefSeq" id="WP_307232037.1">
    <property type="nucleotide sequence ID" value="NZ_JAUSVF010000001.1"/>
</dbReference>
<dbReference type="SMART" id="SM00448">
    <property type="entry name" value="REC"/>
    <property type="match status" value="1"/>
</dbReference>
<evidence type="ECO:0000313" key="3">
    <source>
        <dbReference type="EMBL" id="MDQ0321432.1"/>
    </source>
</evidence>
<dbReference type="Proteomes" id="UP001230207">
    <property type="component" value="Unassembled WGS sequence"/>
</dbReference>
<gene>
    <name evidence="3" type="ORF">QO002_003570</name>
</gene>
<organism evidence="3 4">
    <name type="scientific">Pararhizobium capsulatum DSM 1112</name>
    <dbReference type="NCBI Taxonomy" id="1121113"/>
    <lineage>
        <taxon>Bacteria</taxon>
        <taxon>Pseudomonadati</taxon>
        <taxon>Pseudomonadota</taxon>
        <taxon>Alphaproteobacteria</taxon>
        <taxon>Hyphomicrobiales</taxon>
        <taxon>Rhizobiaceae</taxon>
        <taxon>Rhizobium/Agrobacterium group</taxon>
        <taxon>Pararhizobium</taxon>
    </lineage>
</organism>
<evidence type="ECO:0000259" key="2">
    <source>
        <dbReference type="PROSITE" id="PS50110"/>
    </source>
</evidence>
<reference evidence="3 4" key="1">
    <citation type="submission" date="2023-07" db="EMBL/GenBank/DDBJ databases">
        <title>Genomic Encyclopedia of Type Strains, Phase IV (KMG-IV): sequencing the most valuable type-strain genomes for metagenomic binning, comparative biology and taxonomic classification.</title>
        <authorList>
            <person name="Goeker M."/>
        </authorList>
    </citation>
    <scope>NUCLEOTIDE SEQUENCE [LARGE SCALE GENOMIC DNA]</scope>
    <source>
        <strain evidence="3 4">DSM 1112</strain>
    </source>
</reference>
<dbReference type="InterPro" id="IPR011006">
    <property type="entry name" value="CheY-like_superfamily"/>
</dbReference>
<comment type="caution">
    <text evidence="3">The sequence shown here is derived from an EMBL/GenBank/DDBJ whole genome shotgun (WGS) entry which is preliminary data.</text>
</comment>
<name>A0ABU0BT40_9HYPH</name>
<proteinExistence type="predicted"/>
<evidence type="ECO:0000313" key="4">
    <source>
        <dbReference type="Proteomes" id="UP001230207"/>
    </source>
</evidence>
<dbReference type="Gene3D" id="3.40.50.2300">
    <property type="match status" value="1"/>
</dbReference>
<keyword evidence="1" id="KW-0597">Phosphoprotein</keyword>
<accession>A0ABU0BT40</accession>
<keyword evidence="4" id="KW-1185">Reference proteome</keyword>
<dbReference type="PROSITE" id="PS50110">
    <property type="entry name" value="RESPONSE_REGULATORY"/>
    <property type="match status" value="1"/>
</dbReference>
<evidence type="ECO:0000256" key="1">
    <source>
        <dbReference type="PROSITE-ProRule" id="PRU00169"/>
    </source>
</evidence>
<protein>
    <submittedName>
        <fullName evidence="3">Two-component SAPR family response regulator</fullName>
    </submittedName>
</protein>
<sequence>MLEDNFLIALDAEDMLKTLGVEHVEIAINLTQATALIAEHRFDFALLDVDLGHETSFDFAAKLVTLGTPFGFVSGYEDNTDFPPSLRGHPRLPKPFNEEMLRDLLTMAPQSGV</sequence>
<feature type="domain" description="Response regulatory" evidence="2">
    <location>
        <begin position="1"/>
        <end position="109"/>
    </location>
</feature>
<feature type="modified residue" description="4-aspartylphosphate" evidence="1">
    <location>
        <position position="48"/>
    </location>
</feature>